<evidence type="ECO:0000313" key="1">
    <source>
        <dbReference type="EMBL" id="CAD2199589.1"/>
    </source>
</evidence>
<sequence>MSSLSYPSFVISSSTYPQLSYRFPKRLFSFFALYVCRLKMGKDIFNFYMIVIIKKL</sequence>
<dbReference type="Proteomes" id="UP000580250">
    <property type="component" value="Unassembled WGS sequence"/>
</dbReference>
<accession>A0A6V7XK15</accession>
<comment type="caution">
    <text evidence="1">The sequence shown here is derived from an EMBL/GenBank/DDBJ whole genome shotgun (WGS) entry which is preliminary data.</text>
</comment>
<organism evidence="1 2">
    <name type="scientific">Meloidogyne enterolobii</name>
    <name type="common">Root-knot nematode worm</name>
    <name type="synonym">Meloidogyne mayaguensis</name>
    <dbReference type="NCBI Taxonomy" id="390850"/>
    <lineage>
        <taxon>Eukaryota</taxon>
        <taxon>Metazoa</taxon>
        <taxon>Ecdysozoa</taxon>
        <taxon>Nematoda</taxon>
        <taxon>Chromadorea</taxon>
        <taxon>Rhabditida</taxon>
        <taxon>Tylenchina</taxon>
        <taxon>Tylenchomorpha</taxon>
        <taxon>Tylenchoidea</taxon>
        <taxon>Meloidogynidae</taxon>
        <taxon>Meloidogyninae</taxon>
        <taxon>Meloidogyne</taxon>
    </lineage>
</organism>
<protein>
    <submittedName>
        <fullName evidence="1">Uncharacterized protein</fullName>
    </submittedName>
</protein>
<dbReference type="EMBL" id="CAJEWN010001718">
    <property type="protein sequence ID" value="CAD2199589.1"/>
    <property type="molecule type" value="Genomic_DNA"/>
</dbReference>
<dbReference type="AlphaFoldDB" id="A0A6V7XK15"/>
<proteinExistence type="predicted"/>
<gene>
    <name evidence="1" type="ORF">MENT_LOCUS52995</name>
</gene>
<name>A0A6V7XK15_MELEN</name>
<reference evidence="1 2" key="1">
    <citation type="submission" date="2020-08" db="EMBL/GenBank/DDBJ databases">
        <authorList>
            <person name="Koutsovoulos G."/>
            <person name="Danchin GJ E."/>
        </authorList>
    </citation>
    <scope>NUCLEOTIDE SEQUENCE [LARGE SCALE GENOMIC DNA]</scope>
</reference>
<evidence type="ECO:0000313" key="2">
    <source>
        <dbReference type="Proteomes" id="UP000580250"/>
    </source>
</evidence>